<accession>A0A2P8H2T5</accession>
<comment type="caution">
    <text evidence="1">The sequence shown here is derived from an EMBL/GenBank/DDBJ whole genome shotgun (WGS) entry which is preliminary data.</text>
</comment>
<gene>
    <name evidence="1" type="ORF">B0H99_105299</name>
</gene>
<dbReference type="InterPro" id="IPR023606">
    <property type="entry name" value="CoA-Trfase_III_dom_1_sf"/>
</dbReference>
<reference evidence="1 2" key="1">
    <citation type="submission" date="2018-03" db="EMBL/GenBank/DDBJ databases">
        <title>Genomic Encyclopedia of Type Strains, Phase III (KMG-III): the genomes of soil and plant-associated and newly described type strains.</title>
        <authorList>
            <person name="Whitman W."/>
        </authorList>
    </citation>
    <scope>NUCLEOTIDE SEQUENCE [LARGE SCALE GENOMIC DNA]</scope>
    <source>
        <strain evidence="1 2">CGMCC 1.12259</strain>
    </source>
</reference>
<dbReference type="InterPro" id="IPR003673">
    <property type="entry name" value="CoA-Trfase_fam_III"/>
</dbReference>
<keyword evidence="2" id="KW-1185">Reference proteome</keyword>
<dbReference type="AlphaFoldDB" id="A0A2P8H2T5"/>
<dbReference type="EMBL" id="PYAT01000005">
    <property type="protein sequence ID" value="PSL40521.1"/>
    <property type="molecule type" value="Genomic_DNA"/>
</dbReference>
<protein>
    <submittedName>
        <fullName evidence="1">CoA transferase family III</fullName>
    </submittedName>
</protein>
<dbReference type="InterPro" id="IPR044855">
    <property type="entry name" value="CoA-Trfase_III_dom3_sf"/>
</dbReference>
<dbReference type="Proteomes" id="UP000242682">
    <property type="component" value="Unassembled WGS sequence"/>
</dbReference>
<evidence type="ECO:0000313" key="1">
    <source>
        <dbReference type="EMBL" id="PSL40521.1"/>
    </source>
</evidence>
<keyword evidence="1" id="KW-0808">Transferase</keyword>
<evidence type="ECO:0000313" key="2">
    <source>
        <dbReference type="Proteomes" id="UP000242682"/>
    </source>
</evidence>
<organism evidence="1 2">
    <name type="scientific">Planomicrobium soli</name>
    <dbReference type="NCBI Taxonomy" id="1176648"/>
    <lineage>
        <taxon>Bacteria</taxon>
        <taxon>Bacillati</taxon>
        <taxon>Bacillota</taxon>
        <taxon>Bacilli</taxon>
        <taxon>Bacillales</taxon>
        <taxon>Caryophanaceae</taxon>
        <taxon>Planomicrobium</taxon>
    </lineage>
</organism>
<dbReference type="Gene3D" id="3.30.1540.10">
    <property type="entry name" value="formyl-coa transferase, domain 3"/>
    <property type="match status" value="1"/>
</dbReference>
<dbReference type="GO" id="GO:0016740">
    <property type="term" value="F:transferase activity"/>
    <property type="evidence" value="ECO:0007669"/>
    <property type="project" value="UniProtKB-KW"/>
</dbReference>
<proteinExistence type="predicted"/>
<dbReference type="SUPFAM" id="SSF89796">
    <property type="entry name" value="CoA-transferase family III (CaiB/BaiF)"/>
    <property type="match status" value="1"/>
</dbReference>
<dbReference type="Pfam" id="PF02515">
    <property type="entry name" value="CoA_transf_3"/>
    <property type="match status" value="1"/>
</dbReference>
<sequence length="156" mass="18320">MLPNKINTEIQNRPRHLFGYCTCWCHGYFLGNHDSYKKAGISETGIPEISGTRINYAIYETKDQRYVTLVPLKEKFWQNFCKLAGKTEWQGWMSKQVGSAEYTEVAAFFKTKTWSEWYVLSTKIDCCLAPVLTAHERNEHPFFIHLKKDKRELDDI</sequence>
<name>A0A2P8H2T5_9BACL</name>